<dbReference type="Proteomes" id="UP000188354">
    <property type="component" value="Chromosome LG11"/>
</dbReference>
<sequence length="133" mass="14142">MDDKTQSLNKKNDDDGDEVKQQLDPKSPATAGYWGGWGLSPLSFLTDLQKAATVAAEEISRNAAAVAETASKSIAELKINAEDSESSKEDNGGEGSPAEKENGDEDDKRRKAALERLEKASDDSILSQASIGD</sequence>
<protein>
    <submittedName>
        <fullName evidence="2">Uncharacterized protein</fullName>
    </submittedName>
</protein>
<proteinExistence type="predicted"/>
<feature type="compositionally biased region" description="Polar residues" evidence="1">
    <location>
        <begin position="124"/>
        <end position="133"/>
    </location>
</feature>
<dbReference type="STRING" id="3871.A0A1J7GN25"/>
<evidence type="ECO:0000313" key="2">
    <source>
        <dbReference type="EMBL" id="OIW01919.1"/>
    </source>
</evidence>
<dbReference type="EMBL" id="CM007371">
    <property type="protein sequence ID" value="OIW01919.1"/>
    <property type="molecule type" value="Genomic_DNA"/>
</dbReference>
<dbReference type="OMA" id="MDDKTQS"/>
<feature type="region of interest" description="Disordered" evidence="1">
    <location>
        <begin position="77"/>
        <end position="133"/>
    </location>
</feature>
<evidence type="ECO:0000313" key="3">
    <source>
        <dbReference type="Proteomes" id="UP000188354"/>
    </source>
</evidence>
<dbReference type="Gramene" id="OIW01919">
    <property type="protein sequence ID" value="OIW01919"/>
    <property type="gene ID" value="TanjilG_15244"/>
</dbReference>
<organism evidence="2 3">
    <name type="scientific">Lupinus angustifolius</name>
    <name type="common">Narrow-leaved blue lupine</name>
    <dbReference type="NCBI Taxonomy" id="3871"/>
    <lineage>
        <taxon>Eukaryota</taxon>
        <taxon>Viridiplantae</taxon>
        <taxon>Streptophyta</taxon>
        <taxon>Embryophyta</taxon>
        <taxon>Tracheophyta</taxon>
        <taxon>Spermatophyta</taxon>
        <taxon>Magnoliopsida</taxon>
        <taxon>eudicotyledons</taxon>
        <taxon>Gunneridae</taxon>
        <taxon>Pentapetalae</taxon>
        <taxon>rosids</taxon>
        <taxon>fabids</taxon>
        <taxon>Fabales</taxon>
        <taxon>Fabaceae</taxon>
        <taxon>Papilionoideae</taxon>
        <taxon>50 kb inversion clade</taxon>
        <taxon>genistoids sensu lato</taxon>
        <taxon>core genistoids</taxon>
        <taxon>Genisteae</taxon>
        <taxon>Lupinus</taxon>
    </lineage>
</organism>
<feature type="compositionally biased region" description="Basic and acidic residues" evidence="1">
    <location>
        <begin position="1"/>
        <end position="23"/>
    </location>
</feature>
<keyword evidence="3" id="KW-1185">Reference proteome</keyword>
<dbReference type="PANTHER" id="PTHR36011">
    <property type="entry name" value="BAT2 DOMAIN PROTEIN"/>
    <property type="match status" value="1"/>
</dbReference>
<dbReference type="PANTHER" id="PTHR36011:SF1">
    <property type="entry name" value="BAT2 DOMAIN PROTEIN"/>
    <property type="match status" value="1"/>
</dbReference>
<gene>
    <name evidence="2" type="ORF">TanjilG_15244</name>
</gene>
<feature type="compositionally biased region" description="Basic and acidic residues" evidence="1">
    <location>
        <begin position="79"/>
        <end position="122"/>
    </location>
</feature>
<accession>A0A1J7GN25</accession>
<name>A0A1J7GN25_LUPAN</name>
<feature type="region of interest" description="Disordered" evidence="1">
    <location>
        <begin position="1"/>
        <end position="32"/>
    </location>
</feature>
<dbReference type="AlphaFoldDB" id="A0A1J7GN25"/>
<reference evidence="2 3" key="1">
    <citation type="journal article" date="2017" name="Plant Biotechnol. J.">
        <title>A comprehensive draft genome sequence for lupin (Lupinus angustifolius), an emerging health food: insights into plant-microbe interactions and legume evolution.</title>
        <authorList>
            <person name="Hane J.K."/>
            <person name="Ming Y."/>
            <person name="Kamphuis L.G."/>
            <person name="Nelson M.N."/>
            <person name="Garg G."/>
            <person name="Atkins C.A."/>
            <person name="Bayer P.E."/>
            <person name="Bravo A."/>
            <person name="Bringans S."/>
            <person name="Cannon S."/>
            <person name="Edwards D."/>
            <person name="Foley R."/>
            <person name="Gao L.L."/>
            <person name="Harrison M.J."/>
            <person name="Huang W."/>
            <person name="Hurgobin B."/>
            <person name="Li S."/>
            <person name="Liu C.W."/>
            <person name="McGrath A."/>
            <person name="Morahan G."/>
            <person name="Murray J."/>
            <person name="Weller J."/>
            <person name="Jian J."/>
            <person name="Singh K.B."/>
        </authorList>
    </citation>
    <scope>NUCLEOTIDE SEQUENCE [LARGE SCALE GENOMIC DNA]</scope>
    <source>
        <strain evidence="3">cv. Tanjil</strain>
        <tissue evidence="2">Whole plant</tissue>
    </source>
</reference>
<evidence type="ECO:0000256" key="1">
    <source>
        <dbReference type="SAM" id="MobiDB-lite"/>
    </source>
</evidence>